<name>A0A8J6BMI9_ZIZPA</name>
<dbReference type="EMBL" id="JAAALK010000082">
    <property type="protein sequence ID" value="KAG8088016.1"/>
    <property type="molecule type" value="Genomic_DNA"/>
</dbReference>
<dbReference type="Proteomes" id="UP000729402">
    <property type="component" value="Unassembled WGS sequence"/>
</dbReference>
<reference evidence="1" key="1">
    <citation type="journal article" date="2021" name="bioRxiv">
        <title>Whole Genome Assembly and Annotation of Northern Wild Rice, Zizania palustris L., Supports a Whole Genome Duplication in the Zizania Genus.</title>
        <authorList>
            <person name="Haas M."/>
            <person name="Kono T."/>
            <person name="Macchietto M."/>
            <person name="Millas R."/>
            <person name="McGilp L."/>
            <person name="Shao M."/>
            <person name="Duquette J."/>
            <person name="Hirsch C.N."/>
            <person name="Kimball J."/>
        </authorList>
    </citation>
    <scope>NUCLEOTIDE SEQUENCE</scope>
    <source>
        <tissue evidence="1">Fresh leaf tissue</tissue>
    </source>
</reference>
<dbReference type="AlphaFoldDB" id="A0A8J6BMI9"/>
<keyword evidence="2" id="KW-1185">Reference proteome</keyword>
<proteinExistence type="predicted"/>
<evidence type="ECO:0000313" key="1">
    <source>
        <dbReference type="EMBL" id="KAG8088016.1"/>
    </source>
</evidence>
<sequence length="78" mass="8465">MCRPSGHCGTTAAAGVWLVRPAGVRHCGCCLLGLVRPTSVWHCSCYVLGLVRLAGGWLVRPVSRRAVADFLLCLERWS</sequence>
<reference evidence="1" key="2">
    <citation type="submission" date="2021-02" db="EMBL/GenBank/DDBJ databases">
        <authorList>
            <person name="Kimball J.A."/>
            <person name="Haas M.W."/>
            <person name="Macchietto M."/>
            <person name="Kono T."/>
            <person name="Duquette J."/>
            <person name="Shao M."/>
        </authorList>
    </citation>
    <scope>NUCLEOTIDE SEQUENCE</scope>
    <source>
        <tissue evidence="1">Fresh leaf tissue</tissue>
    </source>
</reference>
<comment type="caution">
    <text evidence="1">The sequence shown here is derived from an EMBL/GenBank/DDBJ whole genome shotgun (WGS) entry which is preliminary data.</text>
</comment>
<organism evidence="1 2">
    <name type="scientific">Zizania palustris</name>
    <name type="common">Northern wild rice</name>
    <dbReference type="NCBI Taxonomy" id="103762"/>
    <lineage>
        <taxon>Eukaryota</taxon>
        <taxon>Viridiplantae</taxon>
        <taxon>Streptophyta</taxon>
        <taxon>Embryophyta</taxon>
        <taxon>Tracheophyta</taxon>
        <taxon>Spermatophyta</taxon>
        <taxon>Magnoliopsida</taxon>
        <taxon>Liliopsida</taxon>
        <taxon>Poales</taxon>
        <taxon>Poaceae</taxon>
        <taxon>BOP clade</taxon>
        <taxon>Oryzoideae</taxon>
        <taxon>Oryzeae</taxon>
        <taxon>Zizaniinae</taxon>
        <taxon>Zizania</taxon>
    </lineage>
</organism>
<evidence type="ECO:0000313" key="2">
    <source>
        <dbReference type="Proteomes" id="UP000729402"/>
    </source>
</evidence>
<gene>
    <name evidence="1" type="ORF">GUJ93_ZPchr0010g7449</name>
</gene>
<protein>
    <submittedName>
        <fullName evidence="1">Uncharacterized protein</fullName>
    </submittedName>
</protein>
<accession>A0A8J6BMI9</accession>